<keyword evidence="3" id="KW-1185">Reference proteome</keyword>
<dbReference type="InterPro" id="IPR043136">
    <property type="entry name" value="B30.2/SPRY_sf"/>
</dbReference>
<dbReference type="EMBL" id="OR420753">
    <property type="protein sequence ID" value="WOZ55772.1"/>
    <property type="molecule type" value="Genomic_DNA"/>
</dbReference>
<dbReference type="Gene3D" id="2.60.120.200">
    <property type="match status" value="1"/>
</dbReference>
<protein>
    <submittedName>
        <fullName evidence="2">Lectin domain containing protein</fullName>
    </submittedName>
</protein>
<sequence>MATTYLGRTQGTATLRTKCTLSVWIKRSKLSGGSYQFFVSSYISGSDRMGFYFNTDDTLSVYSPNWNLHTNRQFRDVNGWYHIVYRIDTTHGNTSDRVRLYVNGVQETSFGTANYPSQNYNLEFGTSSHNMYIGNYDNNQYYFDGIMSHLHFLDGEDRDASYFGETDTTTGEWKIKTDVTGVNYGNQGFFLFKDNNSTSDQSGNSNNFTVYTGASGSLTKTEDCPDNVFATLNTLNSYWAGGTFSNGNTKIQPSSSAHGAWNTGTLGMTSGKYYWEVKVSGSNNGAECQVGIADKSPNGNTQSSTAGTSFGYNSNGEYGIYAWNGAFIGNAVVNPYTSYGSSCSNGIIMIAIDLDNNKFYGGLNGTWFDSGNPANGTNGKTIQAVASTQDKCYYPAISTYQGYTGTAEFNFGNGYFGTTAVSSAGTNASGIGIFEYDVPSGYTALSTKGLNE</sequence>
<dbReference type="PROSITE" id="PS50188">
    <property type="entry name" value="B302_SPRY"/>
    <property type="match status" value="1"/>
</dbReference>
<organism evidence="2 3">
    <name type="scientific">Pelagibacter phage HTVC041P</name>
    <dbReference type="NCBI Taxonomy" id="3072833"/>
    <lineage>
        <taxon>Viruses</taxon>
        <taxon>Duplodnaviria</taxon>
        <taxon>Heunggongvirae</taxon>
        <taxon>Uroviricota</taxon>
        <taxon>Caudoviricetes</taxon>
        <taxon>Autographivirales</taxon>
        <taxon>Autographivirales incertae sedis</taxon>
        <taxon>Aequorvirus</taxon>
        <taxon>Aequorvirus HTVC041P</taxon>
    </lineage>
</organism>
<name>A0AAX4G2R7_9CAUD</name>
<proteinExistence type="predicted"/>
<dbReference type="Proteomes" id="UP001301519">
    <property type="component" value="Segment"/>
</dbReference>
<dbReference type="InterPro" id="IPR001870">
    <property type="entry name" value="B30.2/SPRY"/>
</dbReference>
<evidence type="ECO:0000313" key="2">
    <source>
        <dbReference type="EMBL" id="WOZ55772.1"/>
    </source>
</evidence>
<dbReference type="Pfam" id="PF00622">
    <property type="entry name" value="SPRY"/>
    <property type="match status" value="1"/>
</dbReference>
<gene>
    <name evidence="2" type="ORF">HTVC041P_gp38</name>
</gene>
<feature type="domain" description="B30.2/SPRY" evidence="1">
    <location>
        <begin position="196"/>
        <end position="416"/>
    </location>
</feature>
<dbReference type="InterPro" id="IPR013320">
    <property type="entry name" value="ConA-like_dom_sf"/>
</dbReference>
<dbReference type="SUPFAM" id="SSF49899">
    <property type="entry name" value="Concanavalin A-like lectins/glucanases"/>
    <property type="match status" value="2"/>
</dbReference>
<dbReference type="Gene3D" id="2.60.120.920">
    <property type="match status" value="1"/>
</dbReference>
<evidence type="ECO:0000313" key="3">
    <source>
        <dbReference type="Proteomes" id="UP001301519"/>
    </source>
</evidence>
<reference evidence="2 3" key="1">
    <citation type="submission" date="2023-08" db="EMBL/GenBank/DDBJ databases">
        <authorList>
            <person name="Du S."/>
            <person name="Wu Z."/>
            <person name="Wu Y."/>
            <person name="Yang M."/>
            <person name="Shao J."/>
            <person name="Liu H."/>
            <person name="Zhao Y."/>
            <person name="Zhang Z."/>
        </authorList>
    </citation>
    <scope>NUCLEOTIDE SEQUENCE [LARGE SCALE GENOMIC DNA]</scope>
</reference>
<evidence type="ECO:0000259" key="1">
    <source>
        <dbReference type="PROSITE" id="PS50188"/>
    </source>
</evidence>
<dbReference type="InterPro" id="IPR003877">
    <property type="entry name" value="SPRY_dom"/>
</dbReference>
<accession>A0AAX4G2R7</accession>